<dbReference type="Proteomes" id="UP000314294">
    <property type="component" value="Unassembled WGS sequence"/>
</dbReference>
<dbReference type="EMBL" id="SRLO01000698">
    <property type="protein sequence ID" value="TNN48414.1"/>
    <property type="molecule type" value="Genomic_DNA"/>
</dbReference>
<reference evidence="2 3" key="1">
    <citation type="submission" date="2019-03" db="EMBL/GenBank/DDBJ databases">
        <title>First draft genome of Liparis tanakae, snailfish: a comprehensive survey of snailfish specific genes.</title>
        <authorList>
            <person name="Kim W."/>
            <person name="Song I."/>
            <person name="Jeong J.-H."/>
            <person name="Kim D."/>
            <person name="Kim S."/>
            <person name="Ryu S."/>
            <person name="Song J.Y."/>
            <person name="Lee S.K."/>
        </authorList>
    </citation>
    <scope>NUCLEOTIDE SEQUENCE [LARGE SCALE GENOMIC DNA]</scope>
    <source>
        <tissue evidence="2">Muscle</tissue>
    </source>
</reference>
<comment type="caution">
    <text evidence="2">The sequence shown here is derived from an EMBL/GenBank/DDBJ whole genome shotgun (WGS) entry which is preliminary data.</text>
</comment>
<name>A0A4Z2G6K0_9TELE</name>
<gene>
    <name evidence="2" type="ORF">EYF80_041400</name>
</gene>
<feature type="region of interest" description="Disordered" evidence="1">
    <location>
        <begin position="1"/>
        <end position="66"/>
    </location>
</feature>
<evidence type="ECO:0000256" key="1">
    <source>
        <dbReference type="SAM" id="MobiDB-lite"/>
    </source>
</evidence>
<protein>
    <submittedName>
        <fullName evidence="2">Uncharacterized protein</fullName>
    </submittedName>
</protein>
<proteinExistence type="predicted"/>
<accession>A0A4Z2G6K0</accession>
<organism evidence="2 3">
    <name type="scientific">Liparis tanakae</name>
    <name type="common">Tanaka's snailfish</name>
    <dbReference type="NCBI Taxonomy" id="230148"/>
    <lineage>
        <taxon>Eukaryota</taxon>
        <taxon>Metazoa</taxon>
        <taxon>Chordata</taxon>
        <taxon>Craniata</taxon>
        <taxon>Vertebrata</taxon>
        <taxon>Euteleostomi</taxon>
        <taxon>Actinopterygii</taxon>
        <taxon>Neopterygii</taxon>
        <taxon>Teleostei</taxon>
        <taxon>Neoteleostei</taxon>
        <taxon>Acanthomorphata</taxon>
        <taxon>Eupercaria</taxon>
        <taxon>Perciformes</taxon>
        <taxon>Cottioidei</taxon>
        <taxon>Cottales</taxon>
        <taxon>Liparidae</taxon>
        <taxon>Liparis</taxon>
    </lineage>
</organism>
<dbReference type="AlphaFoldDB" id="A0A4Z2G6K0"/>
<evidence type="ECO:0000313" key="2">
    <source>
        <dbReference type="EMBL" id="TNN48414.1"/>
    </source>
</evidence>
<keyword evidence="3" id="KW-1185">Reference proteome</keyword>
<feature type="compositionally biased region" description="Low complexity" evidence="1">
    <location>
        <begin position="43"/>
        <end position="66"/>
    </location>
</feature>
<sequence>MIQSDAARRRATPGFSLEKRENCEAAVDKVKPSATQHRESLWSRPSPAMSASSSSSSSSSSPDSSSLWPPIITCCTASVAPSDVRLCRPSMFIVTIVPEKRGKEPRWKLVRTRSRIPAPPTNQVTVHTRHVVHVGV</sequence>
<feature type="compositionally biased region" description="Basic and acidic residues" evidence="1">
    <location>
        <begin position="17"/>
        <end position="41"/>
    </location>
</feature>
<evidence type="ECO:0000313" key="3">
    <source>
        <dbReference type="Proteomes" id="UP000314294"/>
    </source>
</evidence>